<protein>
    <recommendedName>
        <fullName evidence="3">Helix-turn-helix domain-containing protein</fullName>
    </recommendedName>
</protein>
<feature type="compositionally biased region" description="Basic and acidic residues" evidence="1">
    <location>
        <begin position="157"/>
        <end position="175"/>
    </location>
</feature>
<keyword evidence="2" id="KW-1133">Transmembrane helix</keyword>
<dbReference type="OrthoDB" id="283946at2"/>
<dbReference type="EMBL" id="SIHI01000008">
    <property type="protein sequence ID" value="TWT52063.1"/>
    <property type="molecule type" value="Genomic_DNA"/>
</dbReference>
<comment type="caution">
    <text evidence="4">The sequence shown here is derived from an EMBL/GenBank/DDBJ whole genome shotgun (WGS) entry which is preliminary data.</text>
</comment>
<feature type="region of interest" description="Disordered" evidence="1">
    <location>
        <begin position="54"/>
        <end position="100"/>
    </location>
</feature>
<sequence length="470" mass="49747">MSKKYLSLEEAAKMLNVSPAELLRMREQNEIRGFADRGNFKFKTDDVEALAREFGADSNPELPLLDDDDDQDDVGEQPTVISKSGLEDLDDSLKSSDSDVRIVGGPDIDLIDDSDSDVKLVGLDSSDDIPVEEDKTAPEMNLGDSDSDVRLMGSPDEAEKVAEDTGSDSDVKLVSDDDDASDVTLMSSEHEAVRVSGDEQSVFADDDDSGISLDTDDSSLIGEDSSLMLGAGSGIALEGPTDSGIELTADEDDEGITLDLDDDSGISLVSDESGISLDAADDSGISLEEDDHSGTIPMMDALSDDSVAETQFEIPPLEDESPSSVFDLDTVDADDNALSSAELGTSDSVFDLDDEGSASEFASSDVFDAEEDDLEIEEDVFGDEDDLDVFDADDDVFDDEEGEEYPSRIRGRAGSDADWGTGVFAGLTIASLLLLVCGVVMIDLVNTMSNASTPNPISGAILNALGGLYS</sequence>
<keyword evidence="5" id="KW-1185">Reference proteome</keyword>
<evidence type="ECO:0000313" key="4">
    <source>
        <dbReference type="EMBL" id="TWT52063.1"/>
    </source>
</evidence>
<accession>A0A5C5WPV6</accession>
<gene>
    <name evidence="4" type="ORF">KOR42_31600</name>
</gene>
<keyword evidence="2" id="KW-0812">Transmembrane</keyword>
<feature type="domain" description="Helix-turn-helix" evidence="3">
    <location>
        <begin position="5"/>
        <end position="53"/>
    </location>
</feature>
<evidence type="ECO:0000259" key="3">
    <source>
        <dbReference type="Pfam" id="PF12728"/>
    </source>
</evidence>
<feature type="compositionally biased region" description="Acidic residues" evidence="1">
    <location>
        <begin position="204"/>
        <end position="217"/>
    </location>
</feature>
<evidence type="ECO:0000256" key="1">
    <source>
        <dbReference type="SAM" id="MobiDB-lite"/>
    </source>
</evidence>
<feature type="compositionally biased region" description="Basic and acidic residues" evidence="1">
    <location>
        <begin position="188"/>
        <end position="197"/>
    </location>
</feature>
<feature type="transmembrane region" description="Helical" evidence="2">
    <location>
        <begin position="419"/>
        <end position="442"/>
    </location>
</feature>
<dbReference type="AlphaFoldDB" id="A0A5C5WPV6"/>
<feature type="compositionally biased region" description="Acidic residues" evidence="1">
    <location>
        <begin position="64"/>
        <end position="75"/>
    </location>
</feature>
<name>A0A5C5WPV6_9PLAN</name>
<dbReference type="Pfam" id="PF12728">
    <property type="entry name" value="HTH_17"/>
    <property type="match status" value="1"/>
</dbReference>
<dbReference type="RefSeq" id="WP_146510646.1">
    <property type="nucleotide sequence ID" value="NZ_SIHI01000008.1"/>
</dbReference>
<feature type="compositionally biased region" description="Basic and acidic residues" evidence="1">
    <location>
        <begin position="91"/>
        <end position="100"/>
    </location>
</feature>
<dbReference type="InterPro" id="IPR041657">
    <property type="entry name" value="HTH_17"/>
</dbReference>
<evidence type="ECO:0000256" key="2">
    <source>
        <dbReference type="SAM" id="Phobius"/>
    </source>
</evidence>
<proteinExistence type="predicted"/>
<evidence type="ECO:0000313" key="5">
    <source>
        <dbReference type="Proteomes" id="UP000317243"/>
    </source>
</evidence>
<keyword evidence="2" id="KW-0472">Membrane</keyword>
<dbReference type="Proteomes" id="UP000317243">
    <property type="component" value="Unassembled WGS sequence"/>
</dbReference>
<reference evidence="4 5" key="1">
    <citation type="submission" date="2019-02" db="EMBL/GenBank/DDBJ databases">
        <title>Deep-cultivation of Planctomycetes and their phenomic and genomic characterization uncovers novel biology.</title>
        <authorList>
            <person name="Wiegand S."/>
            <person name="Jogler M."/>
            <person name="Boedeker C."/>
            <person name="Pinto D."/>
            <person name="Vollmers J."/>
            <person name="Rivas-Marin E."/>
            <person name="Kohn T."/>
            <person name="Peeters S.H."/>
            <person name="Heuer A."/>
            <person name="Rast P."/>
            <person name="Oberbeckmann S."/>
            <person name="Bunk B."/>
            <person name="Jeske O."/>
            <person name="Meyerdierks A."/>
            <person name="Storesund J.E."/>
            <person name="Kallscheuer N."/>
            <person name="Luecker S."/>
            <person name="Lage O.M."/>
            <person name="Pohl T."/>
            <person name="Merkel B.J."/>
            <person name="Hornburger P."/>
            <person name="Mueller R.-W."/>
            <person name="Bruemmer F."/>
            <person name="Labrenz M."/>
            <person name="Spormann A.M."/>
            <person name="Op Den Camp H."/>
            <person name="Overmann J."/>
            <person name="Amann R."/>
            <person name="Jetten M.S.M."/>
            <person name="Mascher T."/>
            <person name="Medema M.H."/>
            <person name="Devos D.P."/>
            <person name="Kaster A.-K."/>
            <person name="Ovreas L."/>
            <person name="Rohde M."/>
            <person name="Galperin M.Y."/>
            <person name="Jogler C."/>
        </authorList>
    </citation>
    <scope>NUCLEOTIDE SEQUENCE [LARGE SCALE GENOMIC DNA]</scope>
    <source>
        <strain evidence="4 5">KOR42</strain>
    </source>
</reference>
<organism evidence="4 5">
    <name type="scientific">Thalassoglobus neptunius</name>
    <dbReference type="NCBI Taxonomy" id="1938619"/>
    <lineage>
        <taxon>Bacteria</taxon>
        <taxon>Pseudomonadati</taxon>
        <taxon>Planctomycetota</taxon>
        <taxon>Planctomycetia</taxon>
        <taxon>Planctomycetales</taxon>
        <taxon>Planctomycetaceae</taxon>
        <taxon>Thalassoglobus</taxon>
    </lineage>
</organism>
<feature type="region of interest" description="Disordered" evidence="1">
    <location>
        <begin position="123"/>
        <end position="219"/>
    </location>
</feature>